<keyword evidence="2" id="KW-0489">Methyltransferase</keyword>
<dbReference type="GO" id="GO:0032259">
    <property type="term" value="P:methylation"/>
    <property type="evidence" value="ECO:0007669"/>
    <property type="project" value="UniProtKB-KW"/>
</dbReference>
<keyword evidence="3" id="KW-0808">Transferase</keyword>
<dbReference type="PANTHER" id="PTHR12753">
    <property type="entry name" value="AD-003 - RELATED"/>
    <property type="match status" value="1"/>
</dbReference>
<dbReference type="AlphaFoldDB" id="A0A061G921"/>
<dbReference type="PANTHER" id="PTHR12753:SF0">
    <property type="entry name" value="ALPHA N-TERMINAL PROTEIN METHYLTRANSFERASE 1"/>
    <property type="match status" value="1"/>
</dbReference>
<evidence type="ECO:0000256" key="4">
    <source>
        <dbReference type="ARBA" id="ARBA00022691"/>
    </source>
</evidence>
<evidence type="ECO:0000256" key="9">
    <source>
        <dbReference type="ARBA" id="ARBA00047306"/>
    </source>
</evidence>
<dbReference type="Pfam" id="PF03107">
    <property type="entry name" value="C1_2"/>
    <property type="match status" value="3"/>
</dbReference>
<dbReference type="InterPro" id="IPR046349">
    <property type="entry name" value="C1-like_sf"/>
</dbReference>
<name>A0A061G921_THECC</name>
<comment type="similarity">
    <text evidence="1">Belongs to the methyltransferase superfamily. NTM1 family.</text>
</comment>
<dbReference type="InParanoid" id="A0A061G921"/>
<evidence type="ECO:0000256" key="10">
    <source>
        <dbReference type="ARBA" id="ARBA00047885"/>
    </source>
</evidence>
<dbReference type="EC" id="2.1.1.244" evidence="6"/>
<dbReference type="Gene3D" id="3.40.50.150">
    <property type="entry name" value="Vaccinia Virus protein VP39"/>
    <property type="match status" value="1"/>
</dbReference>
<dbReference type="Proteomes" id="UP000026915">
    <property type="component" value="Chromosome 6"/>
</dbReference>
<evidence type="ECO:0000259" key="13">
    <source>
        <dbReference type="Pfam" id="PF03107"/>
    </source>
</evidence>
<sequence>MWMRPISQAVSPQTLQQCPITLVLHPPRKNYKTPKERRTAMEAAGSDSDGREFKNPQEMWREQIGDADEGDNHKKTQWYREGVAYWEGVEASVDGVLGGFGQVNEADVKGSEVFLNTLLHERFDGGGRNHHLVALGSGSGYSRIVPEPDTGSEITIRTRLKRDYRVDLLEPVSHFLDAARESLSQEYFVASDAHKASNFYCVPLQEFTPDAGRYNVIWIQWCIGHLTDDDFVSFFKRAKVGLKPGGFFVLKENIARNEDVYEEYYCDICEEKRKPKHSVYCCKKCKFVAHIECVLNKVIDIKLDQSVTSSLLDGEASTLKAQIEHFDHQHPLSYNGAIERNESLLCNACCQEIFDQHYACGDCKYYLHETCTALPFEVSHPFHCQHPLKLFTDIVEFTCHACREHSSGFAYMCIPCDFQLDVNCATTPIPQKNEGQKLKEMEKVSKLCPFNQNHKLDFFNRRSSLKDLALECDACKLPILGPVKSKYHMHRLTLKNHFVEDDSGEYYCDICEEERNSKNHCYYCEECVGQFVAHIECVLLTDFEFADGNFHEFSNLKDADSPIESSSMDKLLSQPHAEVYLNQNRMKYWVDKKLGKYCFMLFARDLSICWAENHLYWRWSYQRETNSDVLIDVVELLDVWWLEMHVKFNVKKLSPKTLYGLVFVLMLAKEACGWEHPVNFGFTLPNGYKVECKEILMTKPTGVWIEIPVGEFTTSIEIAGELDIYCHQYDELIRKRGLVVKGVTILPKN</sequence>
<evidence type="ECO:0000313" key="14">
    <source>
        <dbReference type="EMBL" id="EOY25632.1"/>
    </source>
</evidence>
<dbReference type="HOGENOM" id="CLU_371510_0_0_1"/>
<evidence type="ECO:0000256" key="12">
    <source>
        <dbReference type="SAM" id="MobiDB-lite"/>
    </source>
</evidence>
<dbReference type="InterPro" id="IPR008576">
    <property type="entry name" value="MeTrfase_NTM1"/>
</dbReference>
<feature type="domain" description="DC1" evidence="13">
    <location>
        <begin position="487"/>
        <end position="538"/>
    </location>
</feature>
<evidence type="ECO:0000256" key="6">
    <source>
        <dbReference type="ARBA" id="ARBA00039112"/>
    </source>
</evidence>
<evidence type="ECO:0000256" key="1">
    <source>
        <dbReference type="ARBA" id="ARBA00009059"/>
    </source>
</evidence>
<protein>
    <recommendedName>
        <fullName evidence="7">Alpha N-terminal protein methyltransferase 1</fullName>
        <ecNumber evidence="6">2.1.1.244</ecNumber>
    </recommendedName>
    <alternativeName>
        <fullName evidence="8">X-Pro-Lys N-terminal protein methyltransferase 1</fullName>
    </alternativeName>
</protein>
<evidence type="ECO:0000256" key="8">
    <source>
        <dbReference type="ARBA" id="ARBA00043129"/>
    </source>
</evidence>
<proteinExistence type="inferred from homology"/>
<evidence type="ECO:0000256" key="3">
    <source>
        <dbReference type="ARBA" id="ARBA00022679"/>
    </source>
</evidence>
<evidence type="ECO:0000256" key="7">
    <source>
        <dbReference type="ARBA" id="ARBA00039449"/>
    </source>
</evidence>
<gene>
    <name evidence="14" type="ORF">TCM_027003</name>
</gene>
<dbReference type="SUPFAM" id="SSF53335">
    <property type="entry name" value="S-adenosyl-L-methionine-dependent methyltransferases"/>
    <property type="match status" value="1"/>
</dbReference>
<organism evidence="14 15">
    <name type="scientific">Theobroma cacao</name>
    <name type="common">Cacao</name>
    <name type="synonym">Cocoa</name>
    <dbReference type="NCBI Taxonomy" id="3641"/>
    <lineage>
        <taxon>Eukaryota</taxon>
        <taxon>Viridiplantae</taxon>
        <taxon>Streptophyta</taxon>
        <taxon>Embryophyta</taxon>
        <taxon>Tracheophyta</taxon>
        <taxon>Spermatophyta</taxon>
        <taxon>Magnoliopsida</taxon>
        <taxon>eudicotyledons</taxon>
        <taxon>Gunneridae</taxon>
        <taxon>Pentapetalae</taxon>
        <taxon>rosids</taxon>
        <taxon>malvids</taxon>
        <taxon>Malvales</taxon>
        <taxon>Malvaceae</taxon>
        <taxon>Byttnerioideae</taxon>
        <taxon>Theobroma</taxon>
    </lineage>
</organism>
<keyword evidence="4" id="KW-0949">S-adenosyl-L-methionine</keyword>
<evidence type="ECO:0000256" key="5">
    <source>
        <dbReference type="ARBA" id="ARBA00022737"/>
    </source>
</evidence>
<dbReference type="Pfam" id="PF14299">
    <property type="entry name" value="PP2"/>
    <property type="match status" value="1"/>
</dbReference>
<dbReference type="GO" id="GO:0008168">
    <property type="term" value="F:methyltransferase activity"/>
    <property type="evidence" value="ECO:0000318"/>
    <property type="project" value="GO_Central"/>
</dbReference>
<dbReference type="SUPFAM" id="SSF57889">
    <property type="entry name" value="Cysteine-rich domain"/>
    <property type="match status" value="2"/>
</dbReference>
<reference evidence="14 15" key="1">
    <citation type="journal article" date="2013" name="Genome Biol.">
        <title>The genome sequence of the most widely cultivated cacao type and its use to identify candidate genes regulating pod color.</title>
        <authorList>
            <person name="Motamayor J.C."/>
            <person name="Mockaitis K."/>
            <person name="Schmutz J."/>
            <person name="Haiminen N."/>
            <person name="Iii D.L."/>
            <person name="Cornejo O."/>
            <person name="Findley S.D."/>
            <person name="Zheng P."/>
            <person name="Utro F."/>
            <person name="Royaert S."/>
            <person name="Saski C."/>
            <person name="Jenkins J."/>
            <person name="Podicheti R."/>
            <person name="Zhao M."/>
            <person name="Scheffler B.E."/>
            <person name="Stack J.C."/>
            <person name="Feltus F.A."/>
            <person name="Mustiga G.M."/>
            <person name="Amores F."/>
            <person name="Phillips W."/>
            <person name="Marelli J.P."/>
            <person name="May G.D."/>
            <person name="Shapiro H."/>
            <person name="Ma J."/>
            <person name="Bustamante C.D."/>
            <person name="Schnell R.J."/>
            <person name="Main D."/>
            <person name="Gilbert D."/>
            <person name="Parida L."/>
            <person name="Kuhn D.N."/>
        </authorList>
    </citation>
    <scope>NUCLEOTIDE SEQUENCE [LARGE SCALE GENOMIC DNA]</scope>
    <source>
        <strain evidence="15">cv. Matina 1-6</strain>
    </source>
</reference>
<keyword evidence="15" id="KW-1185">Reference proteome</keyword>
<feature type="region of interest" description="Disordered" evidence="12">
    <location>
        <begin position="26"/>
        <end position="53"/>
    </location>
</feature>
<feature type="domain" description="DC1" evidence="13">
    <location>
        <begin position="382"/>
        <end position="425"/>
    </location>
</feature>
<accession>A0A061G921</accession>
<comment type="catalytic activity">
    <reaction evidence="10">
        <text>N-terminal L-prolyl-L-prolyl-L-lysyl-[protein] + 2 S-adenosyl-L-methionine = N-terminal N,N-dimethyl-L-prolyl-L-prolyl-L-lysyl-[protein] + 2 S-adenosyl-L-homocysteine + 2 H(+)</text>
        <dbReference type="Rhea" id="RHEA:54736"/>
        <dbReference type="Rhea" id="RHEA-COMP:13787"/>
        <dbReference type="Rhea" id="RHEA-COMP:13974"/>
        <dbReference type="ChEBI" id="CHEBI:15378"/>
        <dbReference type="ChEBI" id="CHEBI:57856"/>
        <dbReference type="ChEBI" id="CHEBI:59789"/>
        <dbReference type="ChEBI" id="CHEBI:138059"/>
        <dbReference type="ChEBI" id="CHEBI:138318"/>
        <dbReference type="EC" id="2.1.1.244"/>
    </reaction>
</comment>
<feature type="domain" description="DC1" evidence="13">
    <location>
        <begin position="327"/>
        <end position="371"/>
    </location>
</feature>
<dbReference type="GO" id="GO:0005737">
    <property type="term" value="C:cytoplasm"/>
    <property type="evidence" value="ECO:0000318"/>
    <property type="project" value="GO_Central"/>
</dbReference>
<dbReference type="InterPro" id="IPR004146">
    <property type="entry name" value="DC1"/>
</dbReference>
<dbReference type="eggNOG" id="KOG3178">
    <property type="taxonomic scope" value="Eukaryota"/>
</dbReference>
<dbReference type="InterPro" id="IPR025886">
    <property type="entry name" value="PP2-like"/>
</dbReference>
<comment type="catalytic activity">
    <reaction evidence="9">
        <text>N-terminal L-seryl-L-prolyl-L-lysyl-[protein] + 3 S-adenosyl-L-methionine = N-terminal N,N,N-trimethyl-L-seryl-L-prolyl-L-lysyl-[protein] + 3 S-adenosyl-L-homocysteine + 3 H(+)</text>
        <dbReference type="Rhea" id="RHEA:54724"/>
        <dbReference type="Rhea" id="RHEA-COMP:13789"/>
        <dbReference type="Rhea" id="RHEA-COMP:13973"/>
        <dbReference type="ChEBI" id="CHEBI:15378"/>
        <dbReference type="ChEBI" id="CHEBI:57856"/>
        <dbReference type="ChEBI" id="CHEBI:59789"/>
        <dbReference type="ChEBI" id="CHEBI:138061"/>
        <dbReference type="ChEBI" id="CHEBI:138317"/>
        <dbReference type="EC" id="2.1.1.244"/>
    </reaction>
</comment>
<evidence type="ECO:0000256" key="2">
    <source>
        <dbReference type="ARBA" id="ARBA00022603"/>
    </source>
</evidence>
<dbReference type="Pfam" id="PF05891">
    <property type="entry name" value="Methyltransf_PK"/>
    <property type="match status" value="1"/>
</dbReference>
<dbReference type="GO" id="GO:0071885">
    <property type="term" value="F:N-terminal protein N-methyltransferase activity"/>
    <property type="evidence" value="ECO:0007669"/>
    <property type="project" value="UniProtKB-EC"/>
</dbReference>
<keyword evidence="5" id="KW-0677">Repeat</keyword>
<dbReference type="EMBL" id="CM001884">
    <property type="protein sequence ID" value="EOY25632.1"/>
    <property type="molecule type" value="Genomic_DNA"/>
</dbReference>
<dbReference type="Gramene" id="EOY25632">
    <property type="protein sequence ID" value="EOY25632"/>
    <property type="gene ID" value="TCM_027003"/>
</dbReference>
<evidence type="ECO:0000256" key="11">
    <source>
        <dbReference type="ARBA" id="ARBA00048167"/>
    </source>
</evidence>
<dbReference type="InterPro" id="IPR029063">
    <property type="entry name" value="SAM-dependent_MTases_sf"/>
</dbReference>
<comment type="catalytic activity">
    <reaction evidence="11">
        <text>N-terminal L-alanyl-L-prolyl-L-lysyl-[protein] + 3 S-adenosyl-L-methionine = N-terminal N,N,N-trimethyl-L-alanyl-L-prolyl-L-lysyl-[protein] + 3 S-adenosyl-L-homocysteine + 3 H(+)</text>
        <dbReference type="Rhea" id="RHEA:54712"/>
        <dbReference type="Rhea" id="RHEA-COMP:13785"/>
        <dbReference type="Rhea" id="RHEA-COMP:13971"/>
        <dbReference type="ChEBI" id="CHEBI:15378"/>
        <dbReference type="ChEBI" id="CHEBI:57856"/>
        <dbReference type="ChEBI" id="CHEBI:59789"/>
        <dbReference type="ChEBI" id="CHEBI:138057"/>
        <dbReference type="ChEBI" id="CHEBI:138315"/>
        <dbReference type="EC" id="2.1.1.244"/>
    </reaction>
</comment>
<evidence type="ECO:0000313" key="15">
    <source>
        <dbReference type="Proteomes" id="UP000026915"/>
    </source>
</evidence>